<feature type="transmembrane region" description="Helical" evidence="7">
    <location>
        <begin position="138"/>
        <end position="157"/>
    </location>
</feature>
<keyword evidence="4 7" id="KW-0812">Transmembrane</keyword>
<keyword evidence="5 7" id="KW-1133">Transmembrane helix</keyword>
<comment type="subcellular location">
    <subcellularLocation>
        <location evidence="1">Endomembrane system</location>
        <topology evidence="1">Multi-pass membrane protein</topology>
    </subcellularLocation>
</comment>
<evidence type="ECO:0000256" key="4">
    <source>
        <dbReference type="ARBA" id="ARBA00022692"/>
    </source>
</evidence>
<comment type="caution">
    <text evidence="8">The sequence shown here is derived from an EMBL/GenBank/DDBJ whole genome shotgun (WGS) entry which is preliminary data.</text>
</comment>
<feature type="transmembrane region" description="Helical" evidence="7">
    <location>
        <begin position="53"/>
        <end position="72"/>
    </location>
</feature>
<feature type="transmembrane region" description="Helical" evidence="7">
    <location>
        <begin position="201"/>
        <end position="219"/>
    </location>
</feature>
<sequence>MLDRVFELKARETTVAREVRGGITTFMAMAYIVLLNPIILAGAHDVTGARLTIAQLTTATALAAAVSTLLMAFVGNAPFGLAAGLGLNAVVAYQAAPYMTWAQAMGLVVLEGVVIIVLAVTGLRTIIMNAIPLALKHAISVGIGMFIALIGLVDAGFVTRGSGTPVQLGSTGHLTGWPVTLFSFGLLLMIVLYVRRLPGAILISIIVTAVLAVIVDATARVDPRSWGVVQPRVPERLVAPPDFGLVGQVDVFGGFARAGVLTASVVLFTLVLSGFFDAMGTIIGVADEAGLVDEQGRVPRLGRILTVDGVAGVIGGATSASANTVFVESAAGVGDGARTGLAAVVTGALMGLTLLFTPLAGVVPAAAAAPALVLVGALMMTQSRNVPWEDLELAIPAFLTIAMMPFTYSITNGVGAGVVSYTLIKAARGKFAQIPWLLWVVSVIFLAYYAIDALEGWAG</sequence>
<proteinExistence type="inferred from homology"/>
<evidence type="ECO:0000256" key="6">
    <source>
        <dbReference type="ARBA" id="ARBA00023136"/>
    </source>
</evidence>
<feature type="transmembrane region" description="Helical" evidence="7">
    <location>
        <begin position="431"/>
        <end position="451"/>
    </location>
</feature>
<feature type="transmembrane region" description="Helical" evidence="7">
    <location>
        <begin position="359"/>
        <end position="381"/>
    </location>
</feature>
<evidence type="ECO:0000256" key="2">
    <source>
        <dbReference type="ARBA" id="ARBA00005697"/>
    </source>
</evidence>
<evidence type="ECO:0000256" key="3">
    <source>
        <dbReference type="ARBA" id="ARBA00022448"/>
    </source>
</evidence>
<evidence type="ECO:0000313" key="9">
    <source>
        <dbReference type="Proteomes" id="UP001320766"/>
    </source>
</evidence>
<dbReference type="Proteomes" id="UP001320766">
    <property type="component" value="Unassembled WGS sequence"/>
</dbReference>
<feature type="transmembrane region" description="Helical" evidence="7">
    <location>
        <begin position="102"/>
        <end position="126"/>
    </location>
</feature>
<dbReference type="PANTHER" id="PTHR43337">
    <property type="entry name" value="XANTHINE/URACIL PERMEASE C887.17-RELATED"/>
    <property type="match status" value="1"/>
</dbReference>
<evidence type="ECO:0000256" key="7">
    <source>
        <dbReference type="SAM" id="Phobius"/>
    </source>
</evidence>
<organism evidence="8 9">
    <name type="scientific">Nonomuraea roseoviolacea subsp. carminata</name>
    <dbReference type="NCBI Taxonomy" id="160689"/>
    <lineage>
        <taxon>Bacteria</taxon>
        <taxon>Bacillati</taxon>
        <taxon>Actinomycetota</taxon>
        <taxon>Actinomycetes</taxon>
        <taxon>Streptosporangiales</taxon>
        <taxon>Streptosporangiaceae</taxon>
        <taxon>Nonomuraea</taxon>
    </lineage>
</organism>
<feature type="transmembrane region" description="Helical" evidence="7">
    <location>
        <begin position="255"/>
        <end position="276"/>
    </location>
</feature>
<dbReference type="InterPro" id="IPR006043">
    <property type="entry name" value="NCS2"/>
</dbReference>
<accession>A0ABT1JUV1</accession>
<evidence type="ECO:0000313" key="8">
    <source>
        <dbReference type="EMBL" id="MCP2344599.1"/>
    </source>
</evidence>
<keyword evidence="6 7" id="KW-0472">Membrane</keyword>
<reference evidence="8 9" key="1">
    <citation type="submission" date="2022-06" db="EMBL/GenBank/DDBJ databases">
        <title>Sequencing the genomes of 1000 actinobacteria strains.</title>
        <authorList>
            <person name="Klenk H.-P."/>
        </authorList>
    </citation>
    <scope>NUCLEOTIDE SEQUENCE [LARGE SCALE GENOMIC DNA]</scope>
    <source>
        <strain evidence="8 9">DSM 44170</strain>
    </source>
</reference>
<dbReference type="PANTHER" id="PTHR43337:SF1">
    <property type="entry name" value="XANTHINE_URACIL PERMEASE C887.17-RELATED"/>
    <property type="match status" value="1"/>
</dbReference>
<feature type="transmembrane region" description="Helical" evidence="7">
    <location>
        <begin position="79"/>
        <end position="96"/>
    </location>
</feature>
<evidence type="ECO:0000256" key="1">
    <source>
        <dbReference type="ARBA" id="ARBA00004127"/>
    </source>
</evidence>
<feature type="transmembrane region" description="Helical" evidence="7">
    <location>
        <begin position="21"/>
        <end position="41"/>
    </location>
</feature>
<feature type="transmembrane region" description="Helical" evidence="7">
    <location>
        <begin position="177"/>
        <end position="194"/>
    </location>
</feature>
<evidence type="ECO:0000256" key="5">
    <source>
        <dbReference type="ARBA" id="ARBA00022989"/>
    </source>
</evidence>
<dbReference type="InterPro" id="IPR045018">
    <property type="entry name" value="Azg-like"/>
</dbReference>
<feature type="transmembrane region" description="Helical" evidence="7">
    <location>
        <begin position="393"/>
        <end position="419"/>
    </location>
</feature>
<comment type="similarity">
    <text evidence="2">Belongs to the nucleobase:cation symporter-2 (NCS2) (TC 2.A.40) family. Azg-like subfamily.</text>
</comment>
<keyword evidence="9" id="KW-1185">Reference proteome</keyword>
<dbReference type="Pfam" id="PF00860">
    <property type="entry name" value="Xan_ur_permease"/>
    <property type="match status" value="1"/>
</dbReference>
<dbReference type="EMBL" id="JAMZEC010000001">
    <property type="protein sequence ID" value="MCP2344599.1"/>
    <property type="molecule type" value="Genomic_DNA"/>
</dbReference>
<keyword evidence="3" id="KW-0813">Transport</keyword>
<name>A0ABT1JUV1_9ACTN</name>
<protein>
    <submittedName>
        <fullName evidence="8">AGZA family xanthine/uracil permease-like MFS transporter</fullName>
    </submittedName>
</protein>
<gene>
    <name evidence="8" type="ORF">HD595_000721</name>
</gene>